<comment type="caution">
    <text evidence="5">The sequence shown here is derived from an EMBL/GenBank/DDBJ whole genome shotgun (WGS) entry which is preliminary data.</text>
</comment>
<evidence type="ECO:0000313" key="6">
    <source>
        <dbReference type="Proteomes" id="UP001381693"/>
    </source>
</evidence>
<comment type="similarity">
    <text evidence="2">Belongs to the IFT57 family.</text>
</comment>
<dbReference type="InterPro" id="IPR019530">
    <property type="entry name" value="Intra-flagellar_transport_57"/>
</dbReference>
<comment type="subcellular location">
    <subcellularLocation>
        <location evidence="1">Cell projection</location>
        <location evidence="1">Cilium</location>
    </subcellularLocation>
</comment>
<evidence type="ECO:0000256" key="1">
    <source>
        <dbReference type="ARBA" id="ARBA00004138"/>
    </source>
</evidence>
<dbReference type="AlphaFoldDB" id="A0AAN9ACA9"/>
<dbReference type="GO" id="GO:0005815">
    <property type="term" value="C:microtubule organizing center"/>
    <property type="evidence" value="ECO:0007669"/>
    <property type="project" value="TreeGrafter"/>
</dbReference>
<dbReference type="GO" id="GO:0005929">
    <property type="term" value="C:cilium"/>
    <property type="evidence" value="ECO:0007669"/>
    <property type="project" value="UniProtKB-SubCell"/>
</dbReference>
<dbReference type="Proteomes" id="UP001381693">
    <property type="component" value="Unassembled WGS sequence"/>
</dbReference>
<dbReference type="GO" id="GO:1905515">
    <property type="term" value="P:non-motile cilium assembly"/>
    <property type="evidence" value="ECO:0007669"/>
    <property type="project" value="TreeGrafter"/>
</dbReference>
<proteinExistence type="inferred from homology"/>
<sequence>MDDDAWPTEILHSNTTSEVWKLELERVLPQLKVTVRADNRDWRSHIEQMNEHRTKINETLMFTQKQLDALHLEISRSLEKIGSREKYLNSQLEPLLLEYRNLQNASAESREQYRQVSGRLVEKSHELAQISDELDHVKHEMEERGSSMTDGTPLVNIRKGLTRVKQEITAMDVRIGVVEQKLLQAKLKDKSNMQRDMNAPVYKNMDMGLF</sequence>
<protein>
    <submittedName>
        <fullName evidence="5">Intraflagellar transport protein 57</fullName>
    </submittedName>
</protein>
<dbReference type="PANTHER" id="PTHR16011:SF0">
    <property type="entry name" value="INTRAFLAGELLAR TRANSPORT PROTEIN 57 HOMOLOG"/>
    <property type="match status" value="1"/>
</dbReference>
<keyword evidence="6" id="KW-1185">Reference proteome</keyword>
<dbReference type="PANTHER" id="PTHR16011">
    <property type="entry name" value="IFT57/HIPPI"/>
    <property type="match status" value="1"/>
</dbReference>
<evidence type="ECO:0000313" key="5">
    <source>
        <dbReference type="EMBL" id="KAK7082479.1"/>
    </source>
</evidence>
<dbReference type="GO" id="GO:0005794">
    <property type="term" value="C:Golgi apparatus"/>
    <property type="evidence" value="ECO:0007669"/>
    <property type="project" value="TreeGrafter"/>
</dbReference>
<dbReference type="GO" id="GO:0030992">
    <property type="term" value="C:intraciliary transport particle B"/>
    <property type="evidence" value="ECO:0007669"/>
    <property type="project" value="TreeGrafter"/>
</dbReference>
<evidence type="ECO:0000256" key="4">
    <source>
        <dbReference type="ARBA" id="ARBA00023273"/>
    </source>
</evidence>
<dbReference type="Pfam" id="PF10498">
    <property type="entry name" value="IFT57"/>
    <property type="match status" value="1"/>
</dbReference>
<evidence type="ECO:0000256" key="3">
    <source>
        <dbReference type="ARBA" id="ARBA00023069"/>
    </source>
</evidence>
<accession>A0AAN9ACA9</accession>
<evidence type="ECO:0000256" key="2">
    <source>
        <dbReference type="ARBA" id="ARBA00009415"/>
    </source>
</evidence>
<keyword evidence="3" id="KW-0969">Cilium</keyword>
<reference evidence="5 6" key="1">
    <citation type="submission" date="2023-11" db="EMBL/GenBank/DDBJ databases">
        <title>Halocaridina rubra genome assembly.</title>
        <authorList>
            <person name="Smith C."/>
        </authorList>
    </citation>
    <scope>NUCLEOTIDE SEQUENCE [LARGE SCALE GENOMIC DNA]</scope>
    <source>
        <strain evidence="5">EP-1</strain>
        <tissue evidence="5">Whole</tissue>
    </source>
</reference>
<name>A0AAN9ACA9_HALRR</name>
<gene>
    <name evidence="5" type="primary">IFT57_2</name>
    <name evidence="5" type="ORF">SK128_000208</name>
</gene>
<dbReference type="EMBL" id="JAXCGZ010004003">
    <property type="protein sequence ID" value="KAK7082479.1"/>
    <property type="molecule type" value="Genomic_DNA"/>
</dbReference>
<keyword evidence="4" id="KW-0966">Cell projection</keyword>
<organism evidence="5 6">
    <name type="scientific">Halocaridina rubra</name>
    <name type="common">Hawaiian red shrimp</name>
    <dbReference type="NCBI Taxonomy" id="373956"/>
    <lineage>
        <taxon>Eukaryota</taxon>
        <taxon>Metazoa</taxon>
        <taxon>Ecdysozoa</taxon>
        <taxon>Arthropoda</taxon>
        <taxon>Crustacea</taxon>
        <taxon>Multicrustacea</taxon>
        <taxon>Malacostraca</taxon>
        <taxon>Eumalacostraca</taxon>
        <taxon>Eucarida</taxon>
        <taxon>Decapoda</taxon>
        <taxon>Pleocyemata</taxon>
        <taxon>Caridea</taxon>
        <taxon>Atyoidea</taxon>
        <taxon>Atyidae</taxon>
        <taxon>Halocaridina</taxon>
    </lineage>
</organism>
<dbReference type="GO" id="GO:0042073">
    <property type="term" value="P:intraciliary transport"/>
    <property type="evidence" value="ECO:0007669"/>
    <property type="project" value="TreeGrafter"/>
</dbReference>